<comment type="caution">
    <text evidence="11">The sequence shown here is derived from an EMBL/GenBank/DDBJ whole genome shotgun (WGS) entry which is preliminary data.</text>
</comment>
<evidence type="ECO:0000256" key="3">
    <source>
        <dbReference type="ARBA" id="ARBA00023015"/>
    </source>
</evidence>
<dbReference type="InterPro" id="IPR008991">
    <property type="entry name" value="Translation_prot_SH3-like_sf"/>
</dbReference>
<keyword evidence="4 5" id="KW-0804">Transcription</keyword>
<dbReference type="Pfam" id="PF02357">
    <property type="entry name" value="NusG"/>
    <property type="match status" value="1"/>
</dbReference>
<evidence type="ECO:0000256" key="7">
    <source>
        <dbReference type="RuleBase" id="RU000538"/>
    </source>
</evidence>
<dbReference type="InterPro" id="IPR005824">
    <property type="entry name" value="KOW"/>
</dbReference>
<evidence type="ECO:0000259" key="9">
    <source>
        <dbReference type="SMART" id="SM00738"/>
    </source>
</evidence>
<keyword evidence="3 5" id="KW-0805">Transcription regulation</keyword>
<feature type="region of interest" description="Disordered" evidence="8">
    <location>
        <begin position="1"/>
        <end position="20"/>
    </location>
</feature>
<dbReference type="SMART" id="SM00739">
    <property type="entry name" value="KOW"/>
    <property type="match status" value="1"/>
</dbReference>
<dbReference type="EMBL" id="JADKIO010000002">
    <property type="protein sequence ID" value="MBK9794932.1"/>
    <property type="molecule type" value="Genomic_DNA"/>
</dbReference>
<dbReference type="InterPro" id="IPR015869">
    <property type="entry name" value="Transcrpt_antiterm_NusG_bac_CS"/>
</dbReference>
<dbReference type="PROSITE" id="PS01014">
    <property type="entry name" value="NUSG"/>
    <property type="match status" value="1"/>
</dbReference>
<dbReference type="AlphaFoldDB" id="A0A9D7SCC6"/>
<protein>
    <recommendedName>
        <fullName evidence="5 6">Transcription termination/antitermination protein NusG</fullName>
    </recommendedName>
</protein>
<dbReference type="GO" id="GO:0031564">
    <property type="term" value="P:transcription antitermination"/>
    <property type="evidence" value="ECO:0007669"/>
    <property type="project" value="UniProtKB-UniRule"/>
</dbReference>
<accession>A0A9D7SCC6</accession>
<name>A0A9D7SCC6_9BACT</name>
<keyword evidence="1 5" id="KW-0806">Transcription termination</keyword>
<dbReference type="Gene3D" id="3.30.70.940">
    <property type="entry name" value="NusG, N-terminal domain"/>
    <property type="match status" value="1"/>
</dbReference>
<comment type="similarity">
    <text evidence="5 7">Belongs to the NusG family.</text>
</comment>
<dbReference type="CDD" id="cd09891">
    <property type="entry name" value="NGN_Bact_1"/>
    <property type="match status" value="1"/>
</dbReference>
<dbReference type="NCBIfam" id="TIGR00922">
    <property type="entry name" value="nusG"/>
    <property type="match status" value="1"/>
</dbReference>
<feature type="domain" description="KOW" evidence="10">
    <location>
        <begin position="160"/>
        <end position="187"/>
    </location>
</feature>
<dbReference type="GO" id="GO:0005829">
    <property type="term" value="C:cytosol"/>
    <property type="evidence" value="ECO:0007669"/>
    <property type="project" value="UniProtKB-ARBA"/>
</dbReference>
<evidence type="ECO:0000256" key="1">
    <source>
        <dbReference type="ARBA" id="ARBA00022472"/>
    </source>
</evidence>
<evidence type="ECO:0000256" key="5">
    <source>
        <dbReference type="HAMAP-Rule" id="MF_00948"/>
    </source>
</evidence>
<dbReference type="PANTHER" id="PTHR30265:SF2">
    <property type="entry name" value="TRANSCRIPTION TERMINATION_ANTITERMINATION PROTEIN NUSG"/>
    <property type="match status" value="1"/>
</dbReference>
<dbReference type="InterPro" id="IPR043425">
    <property type="entry name" value="NusG-like"/>
</dbReference>
<comment type="function">
    <text evidence="5 7">Participates in transcription elongation, termination and antitermination.</text>
</comment>
<evidence type="ECO:0000313" key="11">
    <source>
        <dbReference type="EMBL" id="MBK9794932.1"/>
    </source>
</evidence>
<feature type="domain" description="NusG-like N-terminal" evidence="9">
    <location>
        <begin position="23"/>
        <end position="148"/>
    </location>
</feature>
<proteinExistence type="inferred from homology"/>
<dbReference type="HAMAP" id="MF_00948">
    <property type="entry name" value="NusG"/>
    <property type="match status" value="1"/>
</dbReference>
<evidence type="ECO:0000256" key="2">
    <source>
        <dbReference type="ARBA" id="ARBA00022814"/>
    </source>
</evidence>
<dbReference type="InterPro" id="IPR006645">
    <property type="entry name" value="NGN-like_dom"/>
</dbReference>
<evidence type="ECO:0000256" key="6">
    <source>
        <dbReference type="NCBIfam" id="TIGR00922"/>
    </source>
</evidence>
<evidence type="ECO:0000256" key="8">
    <source>
        <dbReference type="SAM" id="MobiDB-lite"/>
    </source>
</evidence>
<gene>
    <name evidence="5 11" type="primary">nusG</name>
    <name evidence="11" type="ORF">IPP58_00255</name>
</gene>
<evidence type="ECO:0000259" key="10">
    <source>
        <dbReference type="SMART" id="SM00739"/>
    </source>
</evidence>
<dbReference type="SUPFAM" id="SSF50104">
    <property type="entry name" value="Translation proteins SH3-like domain"/>
    <property type="match status" value="1"/>
</dbReference>
<sequence length="214" mass="24854">MTDLISTPQETPQPPAAQSDGRELKWFIIHTYSGYEAKVMEHLRQRIKMEERSDSFGDIQIPEETYEEMKVDAKSGKKERVVKKRKSFPGYLLVQIQVERKPDGSVEMADADWHLVRNTPKVTSFVGANKKRPTPLTDEEVRQIMHHTEETQEKPKPKYHFEKGEKVRIIDGPFANFEGDVDEIHEERSTIKVMVTVFGRSTPVELDFIQVEKR</sequence>
<dbReference type="PRINTS" id="PR00338">
    <property type="entry name" value="NUSGTNSCPFCT"/>
</dbReference>
<dbReference type="SMART" id="SM00738">
    <property type="entry name" value="NGN"/>
    <property type="match status" value="1"/>
</dbReference>
<evidence type="ECO:0000313" key="12">
    <source>
        <dbReference type="Proteomes" id="UP000886657"/>
    </source>
</evidence>
<dbReference type="Proteomes" id="UP000886657">
    <property type="component" value="Unassembled WGS sequence"/>
</dbReference>
<dbReference type="InterPro" id="IPR014722">
    <property type="entry name" value="Rib_uL2_dom2"/>
</dbReference>
<reference evidence="11" key="1">
    <citation type="submission" date="2020-10" db="EMBL/GenBank/DDBJ databases">
        <title>Connecting structure to function with the recovery of over 1000 high-quality activated sludge metagenome-assembled genomes encoding full-length rRNA genes using long-read sequencing.</title>
        <authorList>
            <person name="Singleton C.M."/>
            <person name="Petriglieri F."/>
            <person name="Kristensen J.M."/>
            <person name="Kirkegaard R.H."/>
            <person name="Michaelsen T.Y."/>
            <person name="Andersen M.H."/>
            <person name="Karst S.M."/>
            <person name="Dueholm M.S."/>
            <person name="Nielsen P.H."/>
            <person name="Albertsen M."/>
        </authorList>
    </citation>
    <scope>NUCLEOTIDE SEQUENCE</scope>
    <source>
        <strain evidence="11">Skiv_18-Q3-R9-52_MAXAC.067</strain>
    </source>
</reference>
<dbReference type="InterPro" id="IPR001062">
    <property type="entry name" value="Transcrpt_antiterm_NusG"/>
</dbReference>
<dbReference type="GO" id="GO:0006354">
    <property type="term" value="P:DNA-templated transcription elongation"/>
    <property type="evidence" value="ECO:0007669"/>
    <property type="project" value="UniProtKB-UniRule"/>
</dbReference>
<dbReference type="Pfam" id="PF00467">
    <property type="entry name" value="KOW"/>
    <property type="match status" value="1"/>
</dbReference>
<organism evidence="11 12">
    <name type="scientific">Candidatus Geothrix skivensis</name>
    <dbReference type="NCBI Taxonomy" id="2954439"/>
    <lineage>
        <taxon>Bacteria</taxon>
        <taxon>Pseudomonadati</taxon>
        <taxon>Acidobacteriota</taxon>
        <taxon>Holophagae</taxon>
        <taxon>Holophagales</taxon>
        <taxon>Holophagaceae</taxon>
        <taxon>Geothrix</taxon>
    </lineage>
</organism>
<dbReference type="GO" id="GO:0006353">
    <property type="term" value="P:DNA-templated transcription termination"/>
    <property type="evidence" value="ECO:0007669"/>
    <property type="project" value="UniProtKB-UniRule"/>
</dbReference>
<dbReference type="FunFam" id="2.30.30.30:FF:000002">
    <property type="entry name" value="Transcription termination/antitermination factor NusG"/>
    <property type="match status" value="1"/>
</dbReference>
<dbReference type="SUPFAM" id="SSF82679">
    <property type="entry name" value="N-utilization substance G protein NusG, N-terminal domain"/>
    <property type="match status" value="1"/>
</dbReference>
<dbReference type="GO" id="GO:0032784">
    <property type="term" value="P:regulation of DNA-templated transcription elongation"/>
    <property type="evidence" value="ECO:0007669"/>
    <property type="project" value="InterPro"/>
</dbReference>
<dbReference type="CDD" id="cd06091">
    <property type="entry name" value="KOW_NusG"/>
    <property type="match status" value="1"/>
</dbReference>
<dbReference type="Gene3D" id="2.30.30.30">
    <property type="match status" value="1"/>
</dbReference>
<keyword evidence="2 5" id="KW-0889">Transcription antitermination</keyword>
<dbReference type="InterPro" id="IPR047050">
    <property type="entry name" value="NGN"/>
</dbReference>
<dbReference type="InterPro" id="IPR036735">
    <property type="entry name" value="NGN_dom_sf"/>
</dbReference>
<dbReference type="PANTHER" id="PTHR30265">
    <property type="entry name" value="RHO-INTERACTING TRANSCRIPTION TERMINATION FACTOR NUSG"/>
    <property type="match status" value="1"/>
</dbReference>
<evidence type="ECO:0000256" key="4">
    <source>
        <dbReference type="ARBA" id="ARBA00023163"/>
    </source>
</evidence>